<dbReference type="STRING" id="1849047.A0A3D8Q8J9"/>
<name>A0A3D8Q8J9_9HELO</name>
<dbReference type="EMBL" id="PDLM01000018">
    <property type="protein sequence ID" value="RDW58146.1"/>
    <property type="molecule type" value="Genomic_DNA"/>
</dbReference>
<gene>
    <name evidence="1" type="ORF">BP6252_13557</name>
</gene>
<dbReference type="Proteomes" id="UP000256645">
    <property type="component" value="Unassembled WGS sequence"/>
</dbReference>
<comment type="caution">
    <text evidence="1">The sequence shown here is derived from an EMBL/GenBank/DDBJ whole genome shotgun (WGS) entry which is preliminary data.</text>
</comment>
<organism evidence="1 2">
    <name type="scientific">Coleophoma cylindrospora</name>
    <dbReference type="NCBI Taxonomy" id="1849047"/>
    <lineage>
        <taxon>Eukaryota</taxon>
        <taxon>Fungi</taxon>
        <taxon>Dikarya</taxon>
        <taxon>Ascomycota</taxon>
        <taxon>Pezizomycotina</taxon>
        <taxon>Leotiomycetes</taxon>
        <taxon>Helotiales</taxon>
        <taxon>Dermateaceae</taxon>
        <taxon>Coleophoma</taxon>
    </lineage>
</organism>
<dbReference type="AlphaFoldDB" id="A0A3D8Q8J9"/>
<accession>A0A3D8Q8J9</accession>
<dbReference type="OrthoDB" id="674604at2759"/>
<proteinExistence type="predicted"/>
<sequence>MPAMDEAVEAVKDWLVKHKGEWLLIIDNADAIYATYRLAYTAGKARCISAAYLIMFLGSLDGISIPEKFLSAPKVISTLKNMEVNYAEDYIEARKVLLSFSLIYVDNSNDEGPTVSMHPMAHKCTHISLARYQQWRWSQRTFYCLYQLSEIGMSTFQFIQLRHNTKARLQEPDNDPQVVIQQWWILQNYGIMRELYEVSLLEFEALENDDNENSRLMLIFATLMHASIISIYNTDQTHETALKNFVLKEMHPHVAKIMKGAHSTVDNKGILSTFNRTCFADVFKHTGSTLWKQSMDEILRQVAHIFFAYNNVELGSLYYRISLLPSTTTWTSRIKSLLPSLPTVFGVATTTEGAADLIPYHITAEQDRSNGKMASTLEVLQKMLEKQAPLDGKYERLAYDSIHLLCKLNRHAEAAERSQTLFTYTSAHGSEFDLAGRYNDAYIWARKARFLALPDHADHAEALALLHLTNTTCLQRFGPATLSAAHTAILLHNYYARPCCLDAALAASWYQEFREMFGKLYGGTEKLVAGEGLGMAKVLYAQGALLEAGLCFHELRELAERELGGGDGWVAREAGRWEVETAATMKRWETEAGLGPSYRSVTFTRAELDL</sequence>
<keyword evidence="2" id="KW-1185">Reference proteome</keyword>
<evidence type="ECO:0000313" key="1">
    <source>
        <dbReference type="EMBL" id="RDW58146.1"/>
    </source>
</evidence>
<reference evidence="1 2" key="1">
    <citation type="journal article" date="2018" name="IMA Fungus">
        <title>IMA Genome-F 9: Draft genome sequence of Annulohypoxylon stygium, Aspergillus mulundensis, Berkeleyomyces basicola (syn. Thielaviopsis basicola), Ceratocystis smalleyi, two Cercospora beticola strains, Coleophoma cylindrospora, Fusarium fracticaudum, Phialophora cf. hyalina, and Morchella septimelata.</title>
        <authorList>
            <person name="Wingfield B.D."/>
            <person name="Bills G.F."/>
            <person name="Dong Y."/>
            <person name="Huang W."/>
            <person name="Nel W.J."/>
            <person name="Swalarsk-Parry B.S."/>
            <person name="Vaghefi N."/>
            <person name="Wilken P.M."/>
            <person name="An Z."/>
            <person name="de Beer Z.W."/>
            <person name="De Vos L."/>
            <person name="Chen L."/>
            <person name="Duong T.A."/>
            <person name="Gao Y."/>
            <person name="Hammerbacher A."/>
            <person name="Kikkert J.R."/>
            <person name="Li Y."/>
            <person name="Li H."/>
            <person name="Li K."/>
            <person name="Li Q."/>
            <person name="Liu X."/>
            <person name="Ma X."/>
            <person name="Naidoo K."/>
            <person name="Pethybridge S.J."/>
            <person name="Sun J."/>
            <person name="Steenkamp E.T."/>
            <person name="van der Nest M.A."/>
            <person name="van Wyk S."/>
            <person name="Wingfield M.J."/>
            <person name="Xiong C."/>
            <person name="Yue Q."/>
            <person name="Zhang X."/>
        </authorList>
    </citation>
    <scope>NUCLEOTIDE SEQUENCE [LARGE SCALE GENOMIC DNA]</scope>
    <source>
        <strain evidence="1 2">BP6252</strain>
    </source>
</reference>
<evidence type="ECO:0000313" key="2">
    <source>
        <dbReference type="Proteomes" id="UP000256645"/>
    </source>
</evidence>
<protein>
    <submittedName>
        <fullName evidence="1">Uncharacterized protein</fullName>
    </submittedName>
</protein>